<evidence type="ECO:0008006" key="3">
    <source>
        <dbReference type="Google" id="ProtNLM"/>
    </source>
</evidence>
<comment type="caution">
    <text evidence="1">The sequence shown here is derived from an EMBL/GenBank/DDBJ whole genome shotgun (WGS) entry which is preliminary data.</text>
</comment>
<evidence type="ECO:0000313" key="1">
    <source>
        <dbReference type="EMBL" id="MBW3470162.1"/>
    </source>
</evidence>
<name>A0A951J546_9BACT</name>
<evidence type="ECO:0000313" key="2">
    <source>
        <dbReference type="Proteomes" id="UP000727490"/>
    </source>
</evidence>
<dbReference type="AlphaFoldDB" id="A0A951J546"/>
<sequence length="147" mass="16989">MEKIKNRAMMISLIIGLVVLGFGCVEDDDLRVFETTGYIFGFDPCLTREPYENGEGLLIATPTDTLLTYNFPENIVEFPSGIFDNWQWQYVFDLQATEGNPDFKIRFSYRIARDEEMVFPLCHGSIFAPGFKYKYQIIILSTEKIDL</sequence>
<keyword evidence="2" id="KW-1185">Reference proteome</keyword>
<organism evidence="1 2">
    <name type="scientific">Arthrospiribacter ruber</name>
    <dbReference type="NCBI Taxonomy" id="2487934"/>
    <lineage>
        <taxon>Bacteria</taxon>
        <taxon>Pseudomonadati</taxon>
        <taxon>Bacteroidota</taxon>
        <taxon>Cytophagia</taxon>
        <taxon>Cytophagales</taxon>
        <taxon>Cyclobacteriaceae</taxon>
        <taxon>Arthrospiribacter</taxon>
    </lineage>
</organism>
<dbReference type="RefSeq" id="WP_219293807.1">
    <property type="nucleotide sequence ID" value="NZ_RPHB01000012.1"/>
</dbReference>
<dbReference type="PROSITE" id="PS51257">
    <property type="entry name" value="PROKAR_LIPOPROTEIN"/>
    <property type="match status" value="1"/>
</dbReference>
<accession>A0A951J546</accession>
<dbReference type="EMBL" id="RPHB01000012">
    <property type="protein sequence ID" value="MBW3470162.1"/>
    <property type="molecule type" value="Genomic_DNA"/>
</dbReference>
<reference evidence="1 2" key="1">
    <citation type="journal article" date="2020" name="Syst. Appl. Microbiol.">
        <title>Arthrospiribacter ruber gen. nov., sp. nov., a novel bacterium isolated from Arthrospira cultures.</title>
        <authorList>
            <person name="Waleron M."/>
            <person name="Misztak A."/>
            <person name="Waleron M.M."/>
            <person name="Furmaniak M."/>
            <person name="Mrozik A."/>
            <person name="Waleron K."/>
        </authorList>
    </citation>
    <scope>NUCLEOTIDE SEQUENCE [LARGE SCALE GENOMIC DNA]</scope>
    <source>
        <strain evidence="1 2">DPMB0001</strain>
    </source>
</reference>
<gene>
    <name evidence="1" type="ORF">EGN73_20435</name>
</gene>
<dbReference type="Proteomes" id="UP000727490">
    <property type="component" value="Unassembled WGS sequence"/>
</dbReference>
<protein>
    <recommendedName>
        <fullName evidence="3">Lipoprotein</fullName>
    </recommendedName>
</protein>
<proteinExistence type="predicted"/>